<dbReference type="AlphaFoldDB" id="A0A3E2HFX2"/>
<comment type="caution">
    <text evidence="3">The sequence shown here is derived from an EMBL/GenBank/DDBJ whole genome shotgun (WGS) entry which is preliminary data.</text>
</comment>
<keyword evidence="4" id="KW-1185">Reference proteome</keyword>
<dbReference type="Gene3D" id="1.20.5.110">
    <property type="match status" value="2"/>
</dbReference>
<dbReference type="Proteomes" id="UP000258309">
    <property type="component" value="Unassembled WGS sequence"/>
</dbReference>
<feature type="non-terminal residue" evidence="3">
    <location>
        <position position="1"/>
    </location>
</feature>
<dbReference type="InterPro" id="IPR052898">
    <property type="entry name" value="ACAD10-like"/>
</dbReference>
<dbReference type="PANTHER" id="PTHR47829">
    <property type="entry name" value="HYDROLASE, PUTATIVE (AFU_ORTHOLOGUE AFUA_1G12880)-RELATED"/>
    <property type="match status" value="1"/>
</dbReference>
<protein>
    <recommendedName>
        <fullName evidence="2">t-SNARE coiled-coil homology domain-containing protein</fullName>
    </recommendedName>
</protein>
<dbReference type="FunFam" id="1.20.5.110:FF:000048">
    <property type="entry name" value="Protein transport protein SEC9"/>
    <property type="match status" value="1"/>
</dbReference>
<dbReference type="CDD" id="cd05154">
    <property type="entry name" value="ACAD10_11_N-like"/>
    <property type="match status" value="1"/>
</dbReference>
<feature type="compositionally biased region" description="Basic and acidic residues" evidence="1">
    <location>
        <begin position="9"/>
        <end position="18"/>
    </location>
</feature>
<gene>
    <name evidence="3" type="ORF">B7463_g4333</name>
</gene>
<dbReference type="EMBL" id="NCSJ02000063">
    <property type="protein sequence ID" value="RFU32052.1"/>
    <property type="molecule type" value="Genomic_DNA"/>
</dbReference>
<accession>A0A3E2HFX2</accession>
<dbReference type="InterPro" id="IPR011009">
    <property type="entry name" value="Kinase-like_dom_sf"/>
</dbReference>
<dbReference type="PROSITE" id="PS50192">
    <property type="entry name" value="T_SNARE"/>
    <property type="match status" value="1"/>
</dbReference>
<sequence length="787" mass="86492">MRKFGFGKKSGDGDEDSNRPALFGRSSKSSSSSSNPYAQQPPAADPYAQDTNKYANMGPAMLPYQQAKQNYGMSGPTGPPSGPSPNRSPYNRSPAPDASEQKSAGYGADKYGSGGGYGANRYDSAAQGGSKYGPAGYGGLGRTISHDTTTTEDNRNALFGGAKERYTQSSNLPPSNGAPGGGYSAEPGASGGGYGAYGEERQLTAEEQEDEDVQATKQQIRFMKQEDVASTRNALRIAAQAEESGMATLTRLGVQGERIYNTEKNLDLAANHNRIAEERAKELKTLNKSMFAVHVSNPFTASSRKAERDQEIIDKHRAEREERDSTRQAAFQGQQRMDGAFRGIQRDGNGPQLSKASLAERSKYQFEADSEDEDMENEIDSNLDALGGAAGRLNALARATGREVDEQNKRIDIIIQKSDRVDDQIAMNRASRGTTAPARATLHISGFGFGQSNPTYQLTGSDGQRYVMRKKPPGKLVSKTAHQVEREYRVIHALEKTDVPVPKTYCLCTDDSVVGTPFYIMEFLDGRIIEDPAMPGVTPAERSEMWHDAIRTLAKFHRLVPKDIGLEDFGRPSGFYDRQIKTFSIISKAQAAAVDVDTKEPVGQIPHIEEILEYFRDKHFQPFDRGTPVHGDYKIDNLVFHKTEPRVIGILDWEMSTIGHPLSDIINLITPYLLASQKKDPFESTIRVKSFPQFQSSATQGLPSQDQLIKWYAEVAGWDPNPDIAWGAAFGFFRATCIYQGIAARWAVRQASSAKAMDNALMRHPMGTLAWTLVQEARQASKEKSKL</sequence>
<organism evidence="3 4">
    <name type="scientific">Scytalidium lignicola</name>
    <name type="common">Hyphomycete</name>
    <dbReference type="NCBI Taxonomy" id="5539"/>
    <lineage>
        <taxon>Eukaryota</taxon>
        <taxon>Fungi</taxon>
        <taxon>Dikarya</taxon>
        <taxon>Ascomycota</taxon>
        <taxon>Pezizomycotina</taxon>
        <taxon>Leotiomycetes</taxon>
        <taxon>Leotiomycetes incertae sedis</taxon>
        <taxon>Scytalidium</taxon>
    </lineage>
</organism>
<dbReference type="Gene3D" id="3.90.1200.10">
    <property type="match status" value="1"/>
</dbReference>
<dbReference type="Gene3D" id="3.30.200.20">
    <property type="entry name" value="Phosphorylase Kinase, domain 1"/>
    <property type="match status" value="1"/>
</dbReference>
<evidence type="ECO:0000313" key="4">
    <source>
        <dbReference type="Proteomes" id="UP000258309"/>
    </source>
</evidence>
<feature type="non-terminal residue" evidence="3">
    <location>
        <position position="787"/>
    </location>
</feature>
<dbReference type="PANTHER" id="PTHR47829:SF1">
    <property type="entry name" value="HAD FAMILY PHOSPHATASE"/>
    <property type="match status" value="1"/>
</dbReference>
<feature type="region of interest" description="Disordered" evidence="1">
    <location>
        <begin position="1"/>
        <end position="216"/>
    </location>
</feature>
<dbReference type="InterPro" id="IPR002575">
    <property type="entry name" value="Aminoglycoside_PTrfase"/>
</dbReference>
<feature type="compositionally biased region" description="Gly residues" evidence="1">
    <location>
        <begin position="178"/>
        <end position="196"/>
    </location>
</feature>
<dbReference type="InterPro" id="IPR000727">
    <property type="entry name" value="T_SNARE_dom"/>
</dbReference>
<dbReference type="OrthoDB" id="191037at2759"/>
<dbReference type="InterPro" id="IPR041726">
    <property type="entry name" value="ACAD10_11_N"/>
</dbReference>
<dbReference type="Pfam" id="PF01636">
    <property type="entry name" value="APH"/>
    <property type="match status" value="1"/>
</dbReference>
<dbReference type="STRING" id="5539.A0A3E2HFX2"/>
<name>A0A3E2HFX2_SCYLI</name>
<evidence type="ECO:0000313" key="3">
    <source>
        <dbReference type="EMBL" id="RFU32052.1"/>
    </source>
</evidence>
<reference evidence="3 4" key="1">
    <citation type="submission" date="2018-05" db="EMBL/GenBank/DDBJ databases">
        <title>Draft genome sequence of Scytalidium lignicola DSM 105466, a ubiquitous saprotrophic fungus.</title>
        <authorList>
            <person name="Buettner E."/>
            <person name="Gebauer A.M."/>
            <person name="Hofrichter M."/>
            <person name="Liers C."/>
            <person name="Kellner H."/>
        </authorList>
    </citation>
    <scope>NUCLEOTIDE SEQUENCE [LARGE SCALE GENOMIC DNA]</scope>
    <source>
        <strain evidence="3 4">DSM 105466</strain>
    </source>
</reference>
<dbReference type="CDD" id="cd15886">
    <property type="entry name" value="SNARE_SEC9N"/>
    <property type="match status" value="1"/>
</dbReference>
<proteinExistence type="predicted"/>
<evidence type="ECO:0000259" key="2">
    <source>
        <dbReference type="PROSITE" id="PS50192"/>
    </source>
</evidence>
<evidence type="ECO:0000256" key="1">
    <source>
        <dbReference type="SAM" id="MobiDB-lite"/>
    </source>
</evidence>
<dbReference type="SUPFAM" id="SSF58038">
    <property type="entry name" value="SNARE fusion complex"/>
    <property type="match status" value="2"/>
</dbReference>
<feature type="compositionally biased region" description="Low complexity" evidence="1">
    <location>
        <begin position="84"/>
        <end position="96"/>
    </location>
</feature>
<feature type="domain" description="T-SNARE coiled-coil homology" evidence="2">
    <location>
        <begin position="373"/>
        <end position="425"/>
    </location>
</feature>
<dbReference type="SMART" id="SM00397">
    <property type="entry name" value="t_SNARE"/>
    <property type="match status" value="2"/>
</dbReference>
<feature type="compositionally biased region" description="Low complexity" evidence="1">
    <location>
        <begin position="26"/>
        <end position="50"/>
    </location>
</feature>
<dbReference type="CDD" id="cd15857">
    <property type="entry name" value="SNARE_SEC9C"/>
    <property type="match status" value="1"/>
</dbReference>
<dbReference type="SUPFAM" id="SSF56112">
    <property type="entry name" value="Protein kinase-like (PK-like)"/>
    <property type="match status" value="1"/>
</dbReference>